<evidence type="ECO:0008006" key="3">
    <source>
        <dbReference type="Google" id="ProtNLM"/>
    </source>
</evidence>
<accession>A0ABY2D666</accession>
<evidence type="ECO:0000313" key="2">
    <source>
        <dbReference type="Proteomes" id="UP000294823"/>
    </source>
</evidence>
<comment type="caution">
    <text evidence="1">The sequence shown here is derived from an EMBL/GenBank/DDBJ whole genome shotgun (WGS) entry which is preliminary data.</text>
</comment>
<gene>
    <name evidence="1" type="ORF">E0702_11245</name>
</gene>
<dbReference type="Proteomes" id="UP000294823">
    <property type="component" value="Unassembled WGS sequence"/>
</dbReference>
<reference evidence="1 2" key="1">
    <citation type="submission" date="2019-03" db="EMBL/GenBank/DDBJ databases">
        <title>Halomonas marinisediminis sp. nov., a moderately halophilic bacterium isolated from the Bohai Gulf.</title>
        <authorList>
            <person name="Ji X."/>
        </authorList>
    </citation>
    <scope>NUCLEOTIDE SEQUENCE [LARGE SCALE GENOMIC DNA]</scope>
    <source>
        <strain evidence="1 2">204</strain>
    </source>
</reference>
<sequence>MSSEYSKPSLKVINIEKISLPATSSHIEMLMMSSIPVIKDLSLLSEDSRKNFLYQHPILVCKNKANNFILVGNFRSLEVAKSLEEKRVPCIVIEHIPQHDQINLIATNELINILFFSLENSISSQRALQLREALLNTDEKILIKICKKFESKKGFCEITQINPRTKM</sequence>
<dbReference type="EMBL" id="SLTR01000014">
    <property type="protein sequence ID" value="TDB01978.1"/>
    <property type="molecule type" value="Genomic_DNA"/>
</dbReference>
<organism evidence="1 2">
    <name type="scientific">Halomonas marinisediminis</name>
    <dbReference type="NCBI Taxonomy" id="2546095"/>
    <lineage>
        <taxon>Bacteria</taxon>
        <taxon>Pseudomonadati</taxon>
        <taxon>Pseudomonadota</taxon>
        <taxon>Gammaproteobacteria</taxon>
        <taxon>Oceanospirillales</taxon>
        <taxon>Halomonadaceae</taxon>
        <taxon>Halomonas</taxon>
    </lineage>
</organism>
<keyword evidence="2" id="KW-1185">Reference proteome</keyword>
<proteinExistence type="predicted"/>
<dbReference type="RefSeq" id="WP_132043877.1">
    <property type="nucleotide sequence ID" value="NZ_SLTR01000014.1"/>
</dbReference>
<evidence type="ECO:0000313" key="1">
    <source>
        <dbReference type="EMBL" id="TDB01978.1"/>
    </source>
</evidence>
<dbReference type="Gene3D" id="3.90.1530.10">
    <property type="entry name" value="Conserved hypothetical protein from pyrococcus furiosus pfu- 392566-001, ParB domain"/>
    <property type="match status" value="1"/>
</dbReference>
<protein>
    <recommendedName>
        <fullName evidence="3">ParB/Sulfiredoxin domain-containing protein</fullName>
    </recommendedName>
</protein>
<name>A0ABY2D666_9GAMM</name>